<dbReference type="Gene3D" id="1.10.472.80">
    <property type="entry name" value="Ypt/Rab-GAP domain of gyp1p, domain 3"/>
    <property type="match status" value="1"/>
</dbReference>
<dbReference type="PANTHER" id="PTHR20913:SF7">
    <property type="entry name" value="RE60063P"/>
    <property type="match status" value="1"/>
</dbReference>
<dbReference type="PANTHER" id="PTHR20913">
    <property type="entry name" value="TBC1 DOMAIN FAMILY MEMBER 20/GTPASE"/>
    <property type="match status" value="1"/>
</dbReference>
<feature type="compositionally biased region" description="Basic and acidic residues" evidence="2">
    <location>
        <begin position="1"/>
        <end position="14"/>
    </location>
</feature>
<dbReference type="InterPro" id="IPR045913">
    <property type="entry name" value="TBC20/Gyp8-like"/>
</dbReference>
<gene>
    <name evidence="5" type="ORF">A1O9_05457</name>
</gene>
<dbReference type="STRING" id="1182545.A0A072PPU5"/>
<dbReference type="PROSITE" id="PS50086">
    <property type="entry name" value="TBC_RABGAP"/>
    <property type="match status" value="1"/>
</dbReference>
<name>A0A072PPU5_9EURO</name>
<protein>
    <recommendedName>
        <fullName evidence="4">Rab-GAP TBC domain-containing protein</fullName>
    </recommendedName>
</protein>
<keyword evidence="3" id="KW-0472">Membrane</keyword>
<dbReference type="Pfam" id="PF00566">
    <property type="entry name" value="RabGAP-TBC"/>
    <property type="match status" value="1"/>
</dbReference>
<accession>A0A072PPU5</accession>
<dbReference type="GO" id="GO:0005096">
    <property type="term" value="F:GTPase activator activity"/>
    <property type="evidence" value="ECO:0007669"/>
    <property type="project" value="UniProtKB-KW"/>
</dbReference>
<keyword evidence="1" id="KW-0343">GTPase activation</keyword>
<dbReference type="GeneID" id="25280383"/>
<dbReference type="InterPro" id="IPR035969">
    <property type="entry name" value="Rab-GAP_TBC_sf"/>
</dbReference>
<feature type="transmembrane region" description="Helical" evidence="3">
    <location>
        <begin position="389"/>
        <end position="409"/>
    </location>
</feature>
<keyword evidence="3" id="KW-1133">Transmembrane helix</keyword>
<dbReference type="SMART" id="SM00164">
    <property type="entry name" value="TBC"/>
    <property type="match status" value="1"/>
</dbReference>
<evidence type="ECO:0000256" key="2">
    <source>
        <dbReference type="SAM" id="MobiDB-lite"/>
    </source>
</evidence>
<dbReference type="Proteomes" id="UP000027920">
    <property type="component" value="Unassembled WGS sequence"/>
</dbReference>
<sequence>MALLLEDKSMHDSSEPSVMQTPPHGTQQKLKSIEEACERSDFEALVELATSTGGLLTDELRRKACAYLALFTLGTPLTVEKGRYYWVACIGIETKTRYREHLARLGRTYPGIPTRIKSNLTLTERLSTIQEVWSVFPPNDQSEQALEEKKAQLSDLIISTLRKHPLLSYFQSYHDVVQVLLLVLGQNSAAQAVSRMSLFRLRDYMLPTLVPARKHFELVSAVVSIADPELANHISQAENSFALSATHSLFAHDIQDYREIARLYDFLLAHEPVMSIYLFATITISRRSELLELEPGESDILTYMIAKLPQNLDIDTLAADSVKLFRSHPPESLRGLLWWRLSSYSVLKTSRDIKRPQSLEEAEILGHKQIRQLRSEELMRKRAKQLLKYRRPLTSLTAALFIVVVSLYLRRTGQDQYLQSLFGSAARLLSSSG</sequence>
<dbReference type="InterPro" id="IPR000195">
    <property type="entry name" value="Rab-GAP-TBC_dom"/>
</dbReference>
<keyword evidence="3" id="KW-0812">Transmembrane</keyword>
<dbReference type="Gene3D" id="1.10.8.1310">
    <property type="match status" value="2"/>
</dbReference>
<dbReference type="RefSeq" id="XP_013260130.1">
    <property type="nucleotide sequence ID" value="XM_013404676.1"/>
</dbReference>
<feature type="compositionally biased region" description="Polar residues" evidence="2">
    <location>
        <begin position="15"/>
        <end position="29"/>
    </location>
</feature>
<dbReference type="GO" id="GO:0005789">
    <property type="term" value="C:endoplasmic reticulum membrane"/>
    <property type="evidence" value="ECO:0007669"/>
    <property type="project" value="TreeGrafter"/>
</dbReference>
<keyword evidence="6" id="KW-1185">Reference proteome</keyword>
<dbReference type="AlphaFoldDB" id="A0A072PPU5"/>
<comment type="caution">
    <text evidence="5">The sequence shown here is derived from an EMBL/GenBank/DDBJ whole genome shotgun (WGS) entry which is preliminary data.</text>
</comment>
<dbReference type="HOGENOM" id="CLU_039465_0_1_1"/>
<evidence type="ECO:0000313" key="6">
    <source>
        <dbReference type="Proteomes" id="UP000027920"/>
    </source>
</evidence>
<feature type="domain" description="Rab-GAP TBC" evidence="4">
    <location>
        <begin position="76"/>
        <end position="271"/>
    </location>
</feature>
<reference evidence="5 6" key="1">
    <citation type="submission" date="2013-03" db="EMBL/GenBank/DDBJ databases">
        <title>The Genome Sequence of Exophiala aquamarina CBS 119918.</title>
        <authorList>
            <consortium name="The Broad Institute Genomics Platform"/>
            <person name="Cuomo C."/>
            <person name="de Hoog S."/>
            <person name="Gorbushina A."/>
            <person name="Walker B."/>
            <person name="Young S.K."/>
            <person name="Zeng Q."/>
            <person name="Gargeya S."/>
            <person name="Fitzgerald M."/>
            <person name="Haas B."/>
            <person name="Abouelleil A."/>
            <person name="Allen A.W."/>
            <person name="Alvarado L."/>
            <person name="Arachchi H.M."/>
            <person name="Berlin A.M."/>
            <person name="Chapman S.B."/>
            <person name="Gainer-Dewar J."/>
            <person name="Goldberg J."/>
            <person name="Griggs A."/>
            <person name="Gujja S."/>
            <person name="Hansen M."/>
            <person name="Howarth C."/>
            <person name="Imamovic A."/>
            <person name="Ireland A."/>
            <person name="Larimer J."/>
            <person name="McCowan C."/>
            <person name="Murphy C."/>
            <person name="Pearson M."/>
            <person name="Poon T.W."/>
            <person name="Priest M."/>
            <person name="Roberts A."/>
            <person name="Saif S."/>
            <person name="Shea T."/>
            <person name="Sisk P."/>
            <person name="Sykes S."/>
            <person name="Wortman J."/>
            <person name="Nusbaum C."/>
            <person name="Birren B."/>
        </authorList>
    </citation>
    <scope>NUCLEOTIDE SEQUENCE [LARGE SCALE GENOMIC DNA]</scope>
    <source>
        <strain evidence="5 6">CBS 119918</strain>
    </source>
</reference>
<evidence type="ECO:0000256" key="1">
    <source>
        <dbReference type="ARBA" id="ARBA00022468"/>
    </source>
</evidence>
<evidence type="ECO:0000259" key="4">
    <source>
        <dbReference type="PROSITE" id="PS50086"/>
    </source>
</evidence>
<proteinExistence type="predicted"/>
<evidence type="ECO:0000313" key="5">
    <source>
        <dbReference type="EMBL" id="KEF57540.1"/>
    </source>
</evidence>
<feature type="region of interest" description="Disordered" evidence="2">
    <location>
        <begin position="1"/>
        <end position="29"/>
    </location>
</feature>
<evidence type="ECO:0000256" key="3">
    <source>
        <dbReference type="SAM" id="Phobius"/>
    </source>
</evidence>
<dbReference type="OrthoDB" id="206700at2759"/>
<dbReference type="VEuPathDB" id="FungiDB:A1O9_05457"/>
<dbReference type="GO" id="GO:0006888">
    <property type="term" value="P:endoplasmic reticulum to Golgi vesicle-mediated transport"/>
    <property type="evidence" value="ECO:0007669"/>
    <property type="project" value="TreeGrafter"/>
</dbReference>
<dbReference type="SUPFAM" id="SSF47923">
    <property type="entry name" value="Ypt/Rab-GAP domain of gyp1p"/>
    <property type="match status" value="2"/>
</dbReference>
<dbReference type="EMBL" id="AMGV01000004">
    <property type="protein sequence ID" value="KEF57540.1"/>
    <property type="molecule type" value="Genomic_DNA"/>
</dbReference>
<organism evidence="5 6">
    <name type="scientific">Exophiala aquamarina CBS 119918</name>
    <dbReference type="NCBI Taxonomy" id="1182545"/>
    <lineage>
        <taxon>Eukaryota</taxon>
        <taxon>Fungi</taxon>
        <taxon>Dikarya</taxon>
        <taxon>Ascomycota</taxon>
        <taxon>Pezizomycotina</taxon>
        <taxon>Eurotiomycetes</taxon>
        <taxon>Chaetothyriomycetidae</taxon>
        <taxon>Chaetothyriales</taxon>
        <taxon>Herpotrichiellaceae</taxon>
        <taxon>Exophiala</taxon>
    </lineage>
</organism>